<dbReference type="EMBL" id="KE651168">
    <property type="protein sequence ID" value="EEB09258.1"/>
    <property type="molecule type" value="Genomic_DNA"/>
</dbReference>
<dbReference type="eggNOG" id="ENOG502RMT5">
    <property type="taxonomic scope" value="Eukaryota"/>
</dbReference>
<dbReference type="STRING" id="402676.B6K6V4"/>
<dbReference type="PANTHER" id="PTHR13618">
    <property type="entry name" value="LEUCINE ZIPPER CONTAINING TRANSCRIPTION FACTOR LZF1"/>
    <property type="match status" value="1"/>
</dbReference>
<sequence length="270" mass="30837">MEQNEHYLRKDEQKWFQENIVSCFYRSVLTELHEILDLLKSDVPNVLAYSSIHTDSIKGVVSRKQDHIDRVNLIVKLGKQVYEIRSNDGELFHLKQIQSLKNELHFCLYNFQLFKNKPLIGLNRLLSSLKHCIDLLNEPSQCFLGLSKSQVVEIPKNTDKVDSNRFFPSLCVPLARRSAFKPPLDPQITLSFTVSGSSIGVQVLRITSSAPAIDLNAEELDASQLLPYISQHVEAYSQDPMLLSVMTKLNALQKKTADMRYRSNIAYELA</sequence>
<dbReference type="InterPro" id="IPR028241">
    <property type="entry name" value="RAVE2/Rogdi"/>
</dbReference>
<dbReference type="OMA" id="RSNIAYE"/>
<organism evidence="1 3">
    <name type="scientific">Schizosaccharomyces japonicus (strain yFS275 / FY16936)</name>
    <name type="common">Fission yeast</name>
    <dbReference type="NCBI Taxonomy" id="402676"/>
    <lineage>
        <taxon>Eukaryota</taxon>
        <taxon>Fungi</taxon>
        <taxon>Dikarya</taxon>
        <taxon>Ascomycota</taxon>
        <taxon>Taphrinomycotina</taxon>
        <taxon>Schizosaccharomycetes</taxon>
        <taxon>Schizosaccharomycetales</taxon>
        <taxon>Schizosaccharomycetaceae</taxon>
        <taxon>Schizosaccharomyces</taxon>
    </lineage>
</organism>
<dbReference type="PANTHER" id="PTHR13618:SF1">
    <property type="entry name" value="PROTEIN ROGDI HOMOLOG"/>
    <property type="match status" value="1"/>
</dbReference>
<dbReference type="HOGENOM" id="CLU_1031169_0_0_1"/>
<proteinExistence type="predicted"/>
<dbReference type="Proteomes" id="UP000001744">
    <property type="component" value="Unassembled WGS sequence"/>
</dbReference>
<dbReference type="GeneID" id="7051815"/>
<dbReference type="Pfam" id="PF10259">
    <property type="entry name" value="Rogdi_lz"/>
    <property type="match status" value="1"/>
</dbReference>
<name>B6K6V4_SCHJY</name>
<gene>
    <name evidence="2" type="primary">rav2</name>
    <name evidence="1" type="ORF">SJAG_04454</name>
</gene>
<evidence type="ECO:0000313" key="2">
    <source>
        <dbReference type="JaponicusDB" id="SJAG_04454"/>
    </source>
</evidence>
<dbReference type="OrthoDB" id="66510at2759"/>
<dbReference type="JaponicusDB" id="SJAG_04454">
    <property type="gene designation" value="rav2"/>
</dbReference>
<dbReference type="RefSeq" id="XP_002175551.1">
    <property type="nucleotide sequence ID" value="XM_002175515.2"/>
</dbReference>
<evidence type="ECO:0000313" key="1">
    <source>
        <dbReference type="EMBL" id="EEB09258.1"/>
    </source>
</evidence>
<dbReference type="AlphaFoldDB" id="B6K6V4"/>
<protein>
    <submittedName>
        <fullName evidence="1">RAVE complex subunit Rav2</fullName>
    </submittedName>
</protein>
<reference evidence="1 3" key="1">
    <citation type="journal article" date="2011" name="Science">
        <title>Comparative functional genomics of the fission yeasts.</title>
        <authorList>
            <person name="Rhind N."/>
            <person name="Chen Z."/>
            <person name="Yassour M."/>
            <person name="Thompson D.A."/>
            <person name="Haas B.J."/>
            <person name="Habib N."/>
            <person name="Wapinski I."/>
            <person name="Roy S."/>
            <person name="Lin M.F."/>
            <person name="Heiman D.I."/>
            <person name="Young S.K."/>
            <person name="Furuya K."/>
            <person name="Guo Y."/>
            <person name="Pidoux A."/>
            <person name="Chen H.M."/>
            <person name="Robbertse B."/>
            <person name="Goldberg J.M."/>
            <person name="Aoki K."/>
            <person name="Bayne E.H."/>
            <person name="Berlin A.M."/>
            <person name="Desjardins C.A."/>
            <person name="Dobbs E."/>
            <person name="Dukaj L."/>
            <person name="Fan L."/>
            <person name="FitzGerald M.G."/>
            <person name="French C."/>
            <person name="Gujja S."/>
            <person name="Hansen K."/>
            <person name="Keifenheim D."/>
            <person name="Levin J.Z."/>
            <person name="Mosher R.A."/>
            <person name="Mueller C.A."/>
            <person name="Pfiffner J."/>
            <person name="Priest M."/>
            <person name="Russ C."/>
            <person name="Smialowska A."/>
            <person name="Swoboda P."/>
            <person name="Sykes S.M."/>
            <person name="Vaughn M."/>
            <person name="Vengrova S."/>
            <person name="Yoder R."/>
            <person name="Zeng Q."/>
            <person name="Allshire R."/>
            <person name="Baulcombe D."/>
            <person name="Birren B.W."/>
            <person name="Brown W."/>
            <person name="Ekwall K."/>
            <person name="Kellis M."/>
            <person name="Leatherwood J."/>
            <person name="Levin H."/>
            <person name="Margalit H."/>
            <person name="Martienssen R."/>
            <person name="Nieduszynski C.A."/>
            <person name="Spatafora J.W."/>
            <person name="Friedman N."/>
            <person name="Dalgaard J.Z."/>
            <person name="Baumann P."/>
            <person name="Niki H."/>
            <person name="Regev A."/>
            <person name="Nusbaum C."/>
        </authorList>
    </citation>
    <scope>NUCLEOTIDE SEQUENCE [LARGE SCALE GENOMIC DNA]</scope>
    <source>
        <strain evidence="3">yFS275 / FY16936</strain>
    </source>
</reference>
<dbReference type="VEuPathDB" id="FungiDB:SJAG_04454"/>
<keyword evidence="3" id="KW-1185">Reference proteome</keyword>
<evidence type="ECO:0000313" key="3">
    <source>
        <dbReference type="Proteomes" id="UP000001744"/>
    </source>
</evidence>
<accession>B6K6V4</accession>